<evidence type="ECO:0000256" key="1">
    <source>
        <dbReference type="ARBA" id="ARBA00022737"/>
    </source>
</evidence>
<organism evidence="4">
    <name type="scientific">Homalodisca liturata</name>
    <dbReference type="NCBI Taxonomy" id="320908"/>
    <lineage>
        <taxon>Eukaryota</taxon>
        <taxon>Metazoa</taxon>
        <taxon>Ecdysozoa</taxon>
        <taxon>Arthropoda</taxon>
        <taxon>Hexapoda</taxon>
        <taxon>Insecta</taxon>
        <taxon>Pterygota</taxon>
        <taxon>Neoptera</taxon>
        <taxon>Paraneoptera</taxon>
        <taxon>Hemiptera</taxon>
        <taxon>Auchenorrhyncha</taxon>
        <taxon>Membracoidea</taxon>
        <taxon>Cicadellidae</taxon>
        <taxon>Cicadellinae</taxon>
        <taxon>Proconiini</taxon>
        <taxon>Homalodisca</taxon>
    </lineage>
</organism>
<feature type="repeat" description="TPR" evidence="3">
    <location>
        <begin position="112"/>
        <end position="144"/>
    </location>
</feature>
<protein>
    <submittedName>
        <fullName evidence="4">Uncharacterized protein</fullName>
    </submittedName>
</protein>
<reference evidence="4" key="1">
    <citation type="submission" date="2015-11" db="EMBL/GenBank/DDBJ databases">
        <title>De novo transcriptome assembly of four potential Pierce s Disease insect vectors from Arizona vineyards.</title>
        <authorList>
            <person name="Tassone E.E."/>
        </authorList>
    </citation>
    <scope>NUCLEOTIDE SEQUENCE</scope>
</reference>
<dbReference type="SMART" id="SM00028">
    <property type="entry name" value="TPR"/>
    <property type="match status" value="3"/>
</dbReference>
<name>A0A1B6IQT7_9HEMI</name>
<dbReference type="AlphaFoldDB" id="A0A1B6IQT7"/>
<keyword evidence="1" id="KW-0677">Repeat</keyword>
<accession>A0A1B6IQT7</accession>
<evidence type="ECO:0000256" key="2">
    <source>
        <dbReference type="ARBA" id="ARBA00022803"/>
    </source>
</evidence>
<gene>
    <name evidence="4" type="ORF">g.2305</name>
</gene>
<dbReference type="InterPro" id="IPR011990">
    <property type="entry name" value="TPR-like_helical_dom_sf"/>
</dbReference>
<proteinExistence type="predicted"/>
<dbReference type="PANTHER" id="PTHR45831:SF2">
    <property type="entry name" value="LD24721P"/>
    <property type="match status" value="1"/>
</dbReference>
<dbReference type="Gene3D" id="1.25.40.10">
    <property type="entry name" value="Tetratricopeptide repeat domain"/>
    <property type="match status" value="1"/>
</dbReference>
<dbReference type="GO" id="GO:0006620">
    <property type="term" value="P:post-translational protein targeting to endoplasmic reticulum membrane"/>
    <property type="evidence" value="ECO:0007669"/>
    <property type="project" value="TreeGrafter"/>
</dbReference>
<dbReference type="SUPFAM" id="SSF48452">
    <property type="entry name" value="TPR-like"/>
    <property type="match status" value="1"/>
</dbReference>
<dbReference type="Pfam" id="PF13414">
    <property type="entry name" value="TPR_11"/>
    <property type="match status" value="1"/>
</dbReference>
<dbReference type="PROSITE" id="PS50005">
    <property type="entry name" value="TPR"/>
    <property type="match status" value="2"/>
</dbReference>
<dbReference type="InterPro" id="IPR047150">
    <property type="entry name" value="SGT"/>
</dbReference>
<dbReference type="PANTHER" id="PTHR45831">
    <property type="entry name" value="LD24721P"/>
    <property type="match status" value="1"/>
</dbReference>
<feature type="repeat" description="TPR" evidence="3">
    <location>
        <begin position="44"/>
        <end position="77"/>
    </location>
</feature>
<dbReference type="GO" id="GO:0060090">
    <property type="term" value="F:molecular adaptor activity"/>
    <property type="evidence" value="ECO:0007669"/>
    <property type="project" value="TreeGrafter"/>
</dbReference>
<sequence>MNYQAVKDFIAQRRAVISEEDHSTLVAILDRMAEKERPQLVEESNRLKVLGNSAYERGNLEEALALYTQAIEAYPLNAPVYSNRALIYSKLNRDSEGIADCLAGIKIDPDFTKFYVRLGTMYLKTDRKKASHYFKEGLARDPDNEYLQSLAKSTEEEEDKSSVMSNLAQYLQSDSVQNAVKDFMKDKSAADIADMFRSAFPKS</sequence>
<dbReference type="EMBL" id="GECU01018443">
    <property type="protein sequence ID" value="JAS89263.1"/>
    <property type="molecule type" value="Transcribed_RNA"/>
</dbReference>
<evidence type="ECO:0000313" key="4">
    <source>
        <dbReference type="EMBL" id="JAS89263.1"/>
    </source>
</evidence>
<keyword evidence="2 3" id="KW-0802">TPR repeat</keyword>
<dbReference type="GO" id="GO:0016020">
    <property type="term" value="C:membrane"/>
    <property type="evidence" value="ECO:0007669"/>
    <property type="project" value="TreeGrafter"/>
</dbReference>
<dbReference type="GO" id="GO:0072380">
    <property type="term" value="C:TRC complex"/>
    <property type="evidence" value="ECO:0007669"/>
    <property type="project" value="TreeGrafter"/>
</dbReference>
<evidence type="ECO:0000256" key="3">
    <source>
        <dbReference type="PROSITE-ProRule" id="PRU00339"/>
    </source>
</evidence>
<dbReference type="InterPro" id="IPR019734">
    <property type="entry name" value="TPR_rpt"/>
</dbReference>